<feature type="active site" description="Charge relay system" evidence="1">
    <location>
        <position position="402"/>
    </location>
</feature>
<dbReference type="PANTHER" id="PTHR40111:SF1">
    <property type="entry name" value="CEPHALOSPORIN-C DEACETYLASE"/>
    <property type="match status" value="1"/>
</dbReference>
<evidence type="ECO:0000259" key="2">
    <source>
        <dbReference type="Pfam" id="PF05448"/>
    </source>
</evidence>
<evidence type="ECO:0000313" key="3">
    <source>
        <dbReference type="EMBL" id="QHI70318.1"/>
    </source>
</evidence>
<dbReference type="RefSeq" id="WP_160629495.1">
    <property type="nucleotide sequence ID" value="NZ_CP047593.1"/>
</dbReference>
<accession>A0A6P1ME28</accession>
<name>A0A6P1ME28_9BACT</name>
<dbReference type="InterPro" id="IPR008391">
    <property type="entry name" value="AXE1_dom"/>
</dbReference>
<feature type="active site" description="Charge relay system" evidence="1">
    <location>
        <position position="373"/>
    </location>
</feature>
<feature type="active site" description="Nucleophile" evidence="1">
    <location>
        <position position="295"/>
    </location>
</feature>
<dbReference type="InterPro" id="IPR039069">
    <property type="entry name" value="CE7"/>
</dbReference>
<reference evidence="3 4" key="1">
    <citation type="submission" date="2020-01" db="EMBL/GenBank/DDBJ databases">
        <title>Ponticoccus aerotolerans gen. nov., sp. nov., an anaerobic bacterium and proposal of Ponticoccusceae fam. nov., Ponticoccusles ord. nov. and Ponticoccuse classis nov. in the phylum Kiritimatiellaeota.</title>
        <authorList>
            <person name="Zhou L.Y."/>
            <person name="Du Z.J."/>
        </authorList>
    </citation>
    <scope>NUCLEOTIDE SEQUENCE [LARGE SCALE GENOMIC DNA]</scope>
    <source>
        <strain evidence="3 4">S-5007</strain>
    </source>
</reference>
<dbReference type="AlphaFoldDB" id="A0A6P1ME28"/>
<dbReference type="EMBL" id="CP047593">
    <property type="protein sequence ID" value="QHI70318.1"/>
    <property type="molecule type" value="Genomic_DNA"/>
</dbReference>
<evidence type="ECO:0000313" key="4">
    <source>
        <dbReference type="Proteomes" id="UP000464954"/>
    </source>
</evidence>
<evidence type="ECO:0000256" key="1">
    <source>
        <dbReference type="PIRSR" id="PIRSR639069-1"/>
    </source>
</evidence>
<dbReference type="Pfam" id="PF05448">
    <property type="entry name" value="AXE1"/>
    <property type="match status" value="2"/>
</dbReference>
<dbReference type="InterPro" id="IPR029058">
    <property type="entry name" value="AB_hydrolase_fold"/>
</dbReference>
<dbReference type="Proteomes" id="UP000464954">
    <property type="component" value="Chromosome"/>
</dbReference>
<dbReference type="GO" id="GO:0005976">
    <property type="term" value="P:polysaccharide metabolic process"/>
    <property type="evidence" value="ECO:0007669"/>
    <property type="project" value="TreeGrafter"/>
</dbReference>
<dbReference type="GO" id="GO:0052689">
    <property type="term" value="F:carboxylic ester hydrolase activity"/>
    <property type="evidence" value="ECO:0007669"/>
    <property type="project" value="TreeGrafter"/>
</dbReference>
<keyword evidence="4" id="KW-1185">Reference proteome</keyword>
<protein>
    <recommendedName>
        <fullName evidence="2">Acetyl xylan esterase domain-containing protein</fullName>
    </recommendedName>
</protein>
<dbReference type="Gene3D" id="3.40.50.1820">
    <property type="entry name" value="alpha/beta hydrolase"/>
    <property type="match status" value="1"/>
</dbReference>
<dbReference type="KEGG" id="taer:GT409_12995"/>
<feature type="domain" description="Acetyl xylan esterase" evidence="2">
    <location>
        <begin position="342"/>
        <end position="407"/>
    </location>
</feature>
<dbReference type="PANTHER" id="PTHR40111">
    <property type="entry name" value="CEPHALOSPORIN-C DEACETYLASE"/>
    <property type="match status" value="1"/>
</dbReference>
<organism evidence="3 4">
    <name type="scientific">Tichowtungia aerotolerans</name>
    <dbReference type="NCBI Taxonomy" id="2697043"/>
    <lineage>
        <taxon>Bacteria</taxon>
        <taxon>Pseudomonadati</taxon>
        <taxon>Kiritimatiellota</taxon>
        <taxon>Tichowtungiia</taxon>
        <taxon>Tichowtungiales</taxon>
        <taxon>Tichowtungiaceae</taxon>
        <taxon>Tichowtungia</taxon>
    </lineage>
</organism>
<feature type="domain" description="Acetyl xylan esterase" evidence="2">
    <location>
        <begin position="130"/>
        <end position="319"/>
    </location>
</feature>
<proteinExistence type="predicted"/>
<sequence length="432" mass="47541">MKTRGLIFYFVCWVFGQICSAQTEVSIVPDNGTALYRCGEAATWNIYLEKDGEPLNDPVEYTVKRGGLEVVDSGTLELKDGQASVSASRSDPGALLMQLKLDAGSWKLNGKQMQKAAGGAIFDREKIHPSGEEAPEFDAFWERKLAELAAVPVNVKLEKVDNDEVDLWEISMDNIRGTKICGHLARPRNSDGPFPACANFEGAGVRRANPYSVIQQAKNGWLSLNIIAHSIDAYREPAYYEKLSRNELKGYPEMGRDNPETCYFLRMMLATFRCVDYLSQRDDWNGTVLRANGGSQGGWQAIAAAALNPKVTVLTANVSAGCDQTGPLIGRQAGWPKAFWQKEDSIRTSKYFDAVFFARRVKCPALIGVGAIDPVCPPEGVCAMYNQLAGPKQLIVMPAGAHNGVGHQSWQAALRRLENNFKTGNIQLEDRP</sequence>
<gene>
    <name evidence="3" type="ORF">GT409_12995</name>
</gene>
<dbReference type="SUPFAM" id="SSF53474">
    <property type="entry name" value="alpha/beta-Hydrolases"/>
    <property type="match status" value="1"/>
</dbReference>